<comment type="caution">
    <text evidence="12">The sequence shown here is derived from an EMBL/GenBank/DDBJ whole genome shotgun (WGS) entry which is preliminary data.</text>
</comment>
<keyword evidence="4 11" id="KW-0858">Xylan degradation</keyword>
<comment type="function">
    <text evidence="9 11">Involved in degradation of plant cell walls. Hydrolyzes the feruloyl-arabinose ester bond in arabinoxylans, and the feruloyl-galactose ester bond in pectin. Active against paranitrophenyl-acetate, methyl ferulate and wheat arabinoxylan.</text>
</comment>
<comment type="catalytic activity">
    <reaction evidence="10 11">
        <text>feruloyl-polysaccharide + H2O = ferulate + polysaccharide.</text>
        <dbReference type="EC" id="3.1.1.73"/>
    </reaction>
</comment>
<evidence type="ECO:0000256" key="11">
    <source>
        <dbReference type="RuleBase" id="RU367094"/>
    </source>
</evidence>
<feature type="chain" id="PRO_5044958045" description="Feruloyl esterase C" evidence="11">
    <location>
        <begin position="26"/>
        <end position="281"/>
    </location>
</feature>
<evidence type="ECO:0000256" key="4">
    <source>
        <dbReference type="ARBA" id="ARBA00022651"/>
    </source>
</evidence>
<dbReference type="InterPro" id="IPR029058">
    <property type="entry name" value="AB_hydrolase_fold"/>
</dbReference>
<comment type="similarity">
    <text evidence="2 11">Belongs to the faeC family.</text>
</comment>
<dbReference type="EC" id="3.1.1.73" evidence="11"/>
<comment type="subcellular location">
    <subcellularLocation>
        <location evidence="1 11">Secreted</location>
    </subcellularLocation>
</comment>
<dbReference type="Proteomes" id="UP000774617">
    <property type="component" value="Unassembled WGS sequence"/>
</dbReference>
<dbReference type="EMBL" id="JAGTJR010000013">
    <property type="protein sequence ID" value="KAH7050045.1"/>
    <property type="molecule type" value="Genomic_DNA"/>
</dbReference>
<reference evidence="12 13" key="1">
    <citation type="journal article" date="2021" name="Nat. Commun.">
        <title>Genetic determinants of endophytism in the Arabidopsis root mycobiome.</title>
        <authorList>
            <person name="Mesny F."/>
            <person name="Miyauchi S."/>
            <person name="Thiergart T."/>
            <person name="Pickel B."/>
            <person name="Atanasova L."/>
            <person name="Karlsson M."/>
            <person name="Huettel B."/>
            <person name="Barry K.W."/>
            <person name="Haridas S."/>
            <person name="Chen C."/>
            <person name="Bauer D."/>
            <person name="Andreopoulos W."/>
            <person name="Pangilinan J."/>
            <person name="LaButti K."/>
            <person name="Riley R."/>
            <person name="Lipzen A."/>
            <person name="Clum A."/>
            <person name="Drula E."/>
            <person name="Henrissat B."/>
            <person name="Kohler A."/>
            <person name="Grigoriev I.V."/>
            <person name="Martin F.M."/>
            <person name="Hacquard S."/>
        </authorList>
    </citation>
    <scope>NUCLEOTIDE SEQUENCE [LARGE SCALE GENOMIC DNA]</scope>
    <source>
        <strain evidence="12 13">MPI-SDFR-AT-0080</strain>
    </source>
</reference>
<evidence type="ECO:0000256" key="7">
    <source>
        <dbReference type="ARBA" id="ARBA00023277"/>
    </source>
</evidence>
<evidence type="ECO:0000256" key="1">
    <source>
        <dbReference type="ARBA" id="ARBA00004613"/>
    </source>
</evidence>
<dbReference type="PANTHER" id="PTHR38050">
    <property type="match status" value="1"/>
</dbReference>
<keyword evidence="6 11" id="KW-0378">Hydrolase</keyword>
<evidence type="ECO:0000256" key="3">
    <source>
        <dbReference type="ARBA" id="ARBA00022525"/>
    </source>
</evidence>
<evidence type="ECO:0000256" key="10">
    <source>
        <dbReference type="ARBA" id="ARBA00034075"/>
    </source>
</evidence>
<keyword evidence="5 11" id="KW-0732">Signal</keyword>
<dbReference type="Gene3D" id="3.40.50.1820">
    <property type="entry name" value="alpha/beta hydrolase"/>
    <property type="match status" value="1"/>
</dbReference>
<proteinExistence type="inferred from homology"/>
<keyword evidence="13" id="KW-1185">Reference proteome</keyword>
<gene>
    <name evidence="12" type="ORF">B0J12DRAFT_710758</name>
</gene>
<evidence type="ECO:0000313" key="12">
    <source>
        <dbReference type="EMBL" id="KAH7050045.1"/>
    </source>
</evidence>
<dbReference type="PANTHER" id="PTHR38050:SF1">
    <property type="entry name" value="FERULOYL ESTERASE C"/>
    <property type="match status" value="1"/>
</dbReference>
<evidence type="ECO:0000256" key="5">
    <source>
        <dbReference type="ARBA" id="ARBA00022729"/>
    </source>
</evidence>
<keyword evidence="3 11" id="KW-0964">Secreted</keyword>
<name>A0ABQ8GAB8_9PEZI</name>
<evidence type="ECO:0000256" key="2">
    <source>
        <dbReference type="ARBA" id="ARBA00010278"/>
    </source>
</evidence>
<keyword evidence="7 11" id="KW-0119">Carbohydrate metabolism</keyword>
<dbReference type="InterPro" id="IPR043595">
    <property type="entry name" value="FaeB/C/D"/>
</dbReference>
<evidence type="ECO:0000256" key="6">
    <source>
        <dbReference type="ARBA" id="ARBA00022801"/>
    </source>
</evidence>
<sequence>MIGNSFTSAAAAVLGMAALITSTRADSAGCGKPPSLYTGTHSLTVNGTERTYILQLPDGYDANTPHKLYFGFHWLHGTQEAVYANSWYGLQPLANGTATVFVAPQGIDNGWANPNGTDVSLFDAILATLSETLCIDDRHVYSIGFSYGAAFTHALACARPNVLRAAAVLSAAELSGCDGGTEPVAFLGQHGVNDTVLPIARGREVRDRWVRNNGCELPSEEPPAPEPLSLQWNETVYAACLPDKPVWWIAHGGGHWALPDGGAGGLSFAPARFWEFFSQFQ</sequence>
<keyword evidence="8 11" id="KW-0624">Polysaccharide degradation</keyword>
<organism evidence="12 13">
    <name type="scientific">Macrophomina phaseolina</name>
    <dbReference type="NCBI Taxonomy" id="35725"/>
    <lineage>
        <taxon>Eukaryota</taxon>
        <taxon>Fungi</taxon>
        <taxon>Dikarya</taxon>
        <taxon>Ascomycota</taxon>
        <taxon>Pezizomycotina</taxon>
        <taxon>Dothideomycetes</taxon>
        <taxon>Dothideomycetes incertae sedis</taxon>
        <taxon>Botryosphaeriales</taxon>
        <taxon>Botryosphaeriaceae</taxon>
        <taxon>Macrophomina</taxon>
    </lineage>
</organism>
<evidence type="ECO:0000256" key="9">
    <source>
        <dbReference type="ARBA" id="ARBA00025250"/>
    </source>
</evidence>
<evidence type="ECO:0000313" key="13">
    <source>
        <dbReference type="Proteomes" id="UP000774617"/>
    </source>
</evidence>
<accession>A0ABQ8GAB8</accession>
<protein>
    <recommendedName>
        <fullName evidence="11">Feruloyl esterase C</fullName>
        <ecNumber evidence="11">3.1.1.73</ecNumber>
    </recommendedName>
    <alternativeName>
        <fullName evidence="11">Ferulic acid esterase C</fullName>
    </alternativeName>
</protein>
<evidence type="ECO:0000256" key="8">
    <source>
        <dbReference type="ARBA" id="ARBA00023326"/>
    </source>
</evidence>
<feature type="signal peptide" evidence="11">
    <location>
        <begin position="1"/>
        <end position="25"/>
    </location>
</feature>
<dbReference type="SUPFAM" id="SSF53474">
    <property type="entry name" value="alpha/beta-Hydrolases"/>
    <property type="match status" value="1"/>
</dbReference>